<comment type="caution">
    <text evidence="6">The sequence shown here is derived from an EMBL/GenBank/DDBJ whole genome shotgun (WGS) entry which is preliminary data.</text>
</comment>
<keyword evidence="3" id="KW-0238">DNA-binding</keyword>
<feature type="domain" description="HTH lysR-type" evidence="5">
    <location>
        <begin position="1"/>
        <end position="58"/>
    </location>
</feature>
<dbReference type="CDD" id="cd05466">
    <property type="entry name" value="PBP2_LTTR_substrate"/>
    <property type="match status" value="1"/>
</dbReference>
<keyword evidence="2" id="KW-0805">Transcription regulation</keyword>
<keyword evidence="4" id="KW-0804">Transcription</keyword>
<reference evidence="6" key="1">
    <citation type="submission" date="2021-03" db="EMBL/GenBank/DDBJ databases">
        <title>Comamonas denitrificans.</title>
        <authorList>
            <person name="Finster K."/>
        </authorList>
    </citation>
    <scope>NUCLEOTIDE SEQUENCE</scope>
    <source>
        <strain evidence="6">MM2021_4</strain>
    </source>
</reference>
<name>A0A939GZ77_9BURK</name>
<evidence type="ECO:0000256" key="1">
    <source>
        <dbReference type="ARBA" id="ARBA00009437"/>
    </source>
</evidence>
<comment type="similarity">
    <text evidence="1">Belongs to the LysR transcriptional regulatory family.</text>
</comment>
<evidence type="ECO:0000313" key="6">
    <source>
        <dbReference type="EMBL" id="MBO1249008.1"/>
    </source>
</evidence>
<evidence type="ECO:0000256" key="2">
    <source>
        <dbReference type="ARBA" id="ARBA00023015"/>
    </source>
</evidence>
<keyword evidence="7" id="KW-1185">Reference proteome</keyword>
<dbReference type="PANTHER" id="PTHR30126:SF2">
    <property type="entry name" value="HTH-TYPE TRANSCRIPTIONAL REGULATOR YJIE"/>
    <property type="match status" value="1"/>
</dbReference>
<organism evidence="6 7">
    <name type="scientific">Comamonas denitrificans</name>
    <dbReference type="NCBI Taxonomy" id="117506"/>
    <lineage>
        <taxon>Bacteria</taxon>
        <taxon>Pseudomonadati</taxon>
        <taxon>Pseudomonadota</taxon>
        <taxon>Betaproteobacteria</taxon>
        <taxon>Burkholderiales</taxon>
        <taxon>Comamonadaceae</taxon>
        <taxon>Comamonas</taxon>
    </lineage>
</organism>
<dbReference type="RefSeq" id="WP_207574555.1">
    <property type="nucleotide sequence ID" value="NZ_JAFNME010000006.1"/>
</dbReference>
<evidence type="ECO:0000256" key="4">
    <source>
        <dbReference type="ARBA" id="ARBA00023163"/>
    </source>
</evidence>
<dbReference type="AlphaFoldDB" id="A0A939GZ77"/>
<evidence type="ECO:0000313" key="7">
    <source>
        <dbReference type="Proteomes" id="UP000664731"/>
    </source>
</evidence>
<evidence type="ECO:0000259" key="5">
    <source>
        <dbReference type="PROSITE" id="PS50931"/>
    </source>
</evidence>
<dbReference type="InterPro" id="IPR000847">
    <property type="entry name" value="LysR_HTH_N"/>
</dbReference>
<dbReference type="PRINTS" id="PR00039">
    <property type="entry name" value="HTHLYSR"/>
</dbReference>
<dbReference type="InterPro" id="IPR036388">
    <property type="entry name" value="WH-like_DNA-bd_sf"/>
</dbReference>
<dbReference type="EMBL" id="JAFNME010000006">
    <property type="protein sequence ID" value="MBO1249008.1"/>
    <property type="molecule type" value="Genomic_DNA"/>
</dbReference>
<dbReference type="SUPFAM" id="SSF53850">
    <property type="entry name" value="Periplasmic binding protein-like II"/>
    <property type="match status" value="1"/>
</dbReference>
<sequence length="316" mass="34893">METKWLEDFVSLAETRSFSRSAQLRHVTQPAFSRRIQALEAWAGADLVDRSSYPTRLTPAGKTMYDQALEMLQALQSTRSMLRAHASSDASMVGFAVPHTLAFTFFPRWVAQVQASFGPFKSRLIALNVHDAVMRLVEGGCDLLIVYHHSSQPLELDASRYEMVNLGQELLAPYCKPDNLGQPLFPLPGSSERPLPFLAYGPGAYLGRLTELILKEAGVPVHLERAYETDMAEGLKAMALEGLGVAFLPFSAVRDELQNGRLVNAALPGGPQFSLPMNLLGYREKPNPNHSNKENRVVHALWHFLQEQAAGLPLAG</sequence>
<dbReference type="PROSITE" id="PS50931">
    <property type="entry name" value="HTH_LYSR"/>
    <property type="match status" value="1"/>
</dbReference>
<dbReference type="Pfam" id="PF00126">
    <property type="entry name" value="HTH_1"/>
    <property type="match status" value="1"/>
</dbReference>
<dbReference type="InterPro" id="IPR005119">
    <property type="entry name" value="LysR_subst-bd"/>
</dbReference>
<dbReference type="Gene3D" id="3.40.190.10">
    <property type="entry name" value="Periplasmic binding protein-like II"/>
    <property type="match status" value="2"/>
</dbReference>
<dbReference type="SUPFAM" id="SSF46785">
    <property type="entry name" value="Winged helix' DNA-binding domain"/>
    <property type="match status" value="1"/>
</dbReference>
<dbReference type="InterPro" id="IPR036390">
    <property type="entry name" value="WH_DNA-bd_sf"/>
</dbReference>
<dbReference type="GO" id="GO:0000976">
    <property type="term" value="F:transcription cis-regulatory region binding"/>
    <property type="evidence" value="ECO:0007669"/>
    <property type="project" value="TreeGrafter"/>
</dbReference>
<accession>A0A939GZ77</accession>
<dbReference type="Gene3D" id="1.10.10.10">
    <property type="entry name" value="Winged helix-like DNA-binding domain superfamily/Winged helix DNA-binding domain"/>
    <property type="match status" value="1"/>
</dbReference>
<proteinExistence type="inferred from homology"/>
<evidence type="ECO:0000256" key="3">
    <source>
        <dbReference type="ARBA" id="ARBA00023125"/>
    </source>
</evidence>
<dbReference type="PANTHER" id="PTHR30126">
    <property type="entry name" value="HTH-TYPE TRANSCRIPTIONAL REGULATOR"/>
    <property type="match status" value="1"/>
</dbReference>
<gene>
    <name evidence="6" type="ORF">J1777_04020</name>
</gene>
<dbReference type="GO" id="GO:0003700">
    <property type="term" value="F:DNA-binding transcription factor activity"/>
    <property type="evidence" value="ECO:0007669"/>
    <property type="project" value="InterPro"/>
</dbReference>
<dbReference type="Pfam" id="PF03466">
    <property type="entry name" value="LysR_substrate"/>
    <property type="match status" value="1"/>
</dbReference>
<dbReference type="Proteomes" id="UP000664731">
    <property type="component" value="Unassembled WGS sequence"/>
</dbReference>
<protein>
    <submittedName>
        <fullName evidence="6">LysR family transcriptional regulator</fullName>
    </submittedName>
</protein>